<sequence length="116" mass="13216">MANVLYLVTRPKALDHLVDGPLPPDTSRKADWAWSTDPHDLRTFAGYATAEAIATRLGATVTLIDAGVYEERCWFAVPESLRLTVETKTTRRRRRPPAHDDGKWIQLLFWADLKKK</sequence>
<organism evidence="1 2">
    <name type="scientific">Kolteria novifilia</name>
    <dbReference type="NCBI Taxonomy" id="2527975"/>
    <lineage>
        <taxon>Bacteria</taxon>
        <taxon>Pseudomonadati</taxon>
        <taxon>Planctomycetota</taxon>
        <taxon>Planctomycetia</taxon>
        <taxon>Kolteriales</taxon>
        <taxon>Kolteriaceae</taxon>
        <taxon>Kolteria</taxon>
    </lineage>
</organism>
<dbReference type="RefSeq" id="WP_145258677.1">
    <property type="nucleotide sequence ID" value="NZ_CP036279.1"/>
</dbReference>
<name>A0A518B581_9BACT</name>
<keyword evidence="2" id="KW-1185">Reference proteome</keyword>
<protein>
    <submittedName>
        <fullName evidence="1">Uncharacterized protein</fullName>
    </submittedName>
</protein>
<gene>
    <name evidence="1" type="ORF">Pan216_30100</name>
</gene>
<dbReference type="KEGG" id="knv:Pan216_30100"/>
<proteinExistence type="predicted"/>
<accession>A0A518B581</accession>
<evidence type="ECO:0000313" key="1">
    <source>
        <dbReference type="EMBL" id="QDU62143.1"/>
    </source>
</evidence>
<evidence type="ECO:0000313" key="2">
    <source>
        <dbReference type="Proteomes" id="UP000317093"/>
    </source>
</evidence>
<dbReference type="AlphaFoldDB" id="A0A518B581"/>
<dbReference type="EMBL" id="CP036279">
    <property type="protein sequence ID" value="QDU62143.1"/>
    <property type="molecule type" value="Genomic_DNA"/>
</dbReference>
<reference evidence="1 2" key="1">
    <citation type="submission" date="2019-02" db="EMBL/GenBank/DDBJ databases">
        <title>Deep-cultivation of Planctomycetes and their phenomic and genomic characterization uncovers novel biology.</title>
        <authorList>
            <person name="Wiegand S."/>
            <person name="Jogler M."/>
            <person name="Boedeker C."/>
            <person name="Pinto D."/>
            <person name="Vollmers J."/>
            <person name="Rivas-Marin E."/>
            <person name="Kohn T."/>
            <person name="Peeters S.H."/>
            <person name="Heuer A."/>
            <person name="Rast P."/>
            <person name="Oberbeckmann S."/>
            <person name="Bunk B."/>
            <person name="Jeske O."/>
            <person name="Meyerdierks A."/>
            <person name="Storesund J.E."/>
            <person name="Kallscheuer N."/>
            <person name="Luecker S."/>
            <person name="Lage O.M."/>
            <person name="Pohl T."/>
            <person name="Merkel B.J."/>
            <person name="Hornburger P."/>
            <person name="Mueller R.-W."/>
            <person name="Bruemmer F."/>
            <person name="Labrenz M."/>
            <person name="Spormann A.M."/>
            <person name="Op den Camp H."/>
            <person name="Overmann J."/>
            <person name="Amann R."/>
            <person name="Jetten M.S.M."/>
            <person name="Mascher T."/>
            <person name="Medema M.H."/>
            <person name="Devos D.P."/>
            <person name="Kaster A.-K."/>
            <person name="Ovreas L."/>
            <person name="Rohde M."/>
            <person name="Galperin M.Y."/>
            <person name="Jogler C."/>
        </authorList>
    </citation>
    <scope>NUCLEOTIDE SEQUENCE [LARGE SCALE GENOMIC DNA]</scope>
    <source>
        <strain evidence="1 2">Pan216</strain>
    </source>
</reference>
<dbReference type="Proteomes" id="UP000317093">
    <property type="component" value="Chromosome"/>
</dbReference>